<dbReference type="Gene3D" id="2.60.120.10">
    <property type="entry name" value="Jelly Rolls"/>
    <property type="match status" value="1"/>
</dbReference>
<proteinExistence type="predicted"/>
<dbReference type="EMBL" id="BSTI01000010">
    <property type="protein sequence ID" value="GLY68135.1"/>
    <property type="molecule type" value="Genomic_DNA"/>
</dbReference>
<dbReference type="Pfam" id="PF12973">
    <property type="entry name" value="Cupin_7"/>
    <property type="match status" value="1"/>
</dbReference>
<dbReference type="SUPFAM" id="SSF51182">
    <property type="entry name" value="RmlC-like cupins"/>
    <property type="match status" value="1"/>
</dbReference>
<evidence type="ECO:0000313" key="2">
    <source>
        <dbReference type="EMBL" id="GLY68135.1"/>
    </source>
</evidence>
<evidence type="ECO:0000259" key="1">
    <source>
        <dbReference type="Pfam" id="PF12973"/>
    </source>
</evidence>
<accession>A0A9W6VGV4</accession>
<organism evidence="2 3">
    <name type="scientific">Amycolatopsis taiwanensis</name>
    <dbReference type="NCBI Taxonomy" id="342230"/>
    <lineage>
        <taxon>Bacteria</taxon>
        <taxon>Bacillati</taxon>
        <taxon>Actinomycetota</taxon>
        <taxon>Actinomycetes</taxon>
        <taxon>Pseudonocardiales</taxon>
        <taxon>Pseudonocardiaceae</taxon>
        <taxon>Amycolatopsis</taxon>
    </lineage>
</organism>
<protein>
    <recommendedName>
        <fullName evidence="1">ChrR-like cupin domain-containing protein</fullName>
    </recommendedName>
</protein>
<dbReference type="InterPro" id="IPR025979">
    <property type="entry name" value="ChrR-like_cupin_dom"/>
</dbReference>
<dbReference type="AlphaFoldDB" id="A0A9W6VGV4"/>
<name>A0A9W6VGV4_9PSEU</name>
<sequence>MAKPEMEFWDPFASGESAWEPIEGVPGLAEYVLSKDPQTGSVTRLLRFDPGCDSTPMGVQRHDFWEEVLIYQGALHDLTLNKTFRAGEYACRPPGMAHGPWTTPEGCITFEVRTYE</sequence>
<evidence type="ECO:0000313" key="3">
    <source>
        <dbReference type="Proteomes" id="UP001165136"/>
    </source>
</evidence>
<dbReference type="InterPro" id="IPR011051">
    <property type="entry name" value="RmlC_Cupin_sf"/>
</dbReference>
<keyword evidence="3" id="KW-1185">Reference proteome</keyword>
<dbReference type="InterPro" id="IPR014710">
    <property type="entry name" value="RmlC-like_jellyroll"/>
</dbReference>
<comment type="caution">
    <text evidence="2">The sequence shown here is derived from an EMBL/GenBank/DDBJ whole genome shotgun (WGS) entry which is preliminary data.</text>
</comment>
<reference evidence="2" key="1">
    <citation type="submission" date="2023-03" db="EMBL/GenBank/DDBJ databases">
        <title>Amycolatopsis taiwanensis NBRC 103393.</title>
        <authorList>
            <person name="Ichikawa N."/>
            <person name="Sato H."/>
            <person name="Tonouchi N."/>
        </authorList>
    </citation>
    <scope>NUCLEOTIDE SEQUENCE</scope>
    <source>
        <strain evidence="2">NBRC 103393</strain>
    </source>
</reference>
<feature type="domain" description="ChrR-like cupin" evidence="1">
    <location>
        <begin position="16"/>
        <end position="110"/>
    </location>
</feature>
<dbReference type="Proteomes" id="UP001165136">
    <property type="component" value="Unassembled WGS sequence"/>
</dbReference>
<gene>
    <name evidence="2" type="ORF">Atai01_47540</name>
</gene>
<dbReference type="RefSeq" id="WP_027946859.1">
    <property type="nucleotide sequence ID" value="NZ_BSTI01000010.1"/>
</dbReference>